<evidence type="ECO:0000256" key="1">
    <source>
        <dbReference type="SAM" id="Phobius"/>
    </source>
</evidence>
<sequence>MGRRGGGVGVDVVVIGAVVAVGVVVAGLVNDIGRVDYSAQIPGCDVVVPPSEIRRINFSAVGMSVGYDNPDYPWFSGPKASAMSDALKAALPPGVDVEFGTPADSLLFEPILDWHRPDSAGAVDGLSGWTKAEGTLIRGATSSSLSVEVRLSDAQAPPCIAGHLDRRVKRSDGTIIDVREQWVEFGGIGNPARTVTAYLTDGTTIQALSGFVMRDGDAEKAYSGRESLAVDELTALVTAPGLRVTAPVPDGMPAPPEACSAGASGDGPEIDREIIDRLNRSLDDRWRTELAGIATLDRPLGSLQLSDFDNLGACEELTADVAGSTSRMNISITGGVALPTEVDAPDPIVDGLRRSTRVLPDGSVVQRVEKFPTPEPTDPGDLPSLDEVRSVTVIRPSGTQVSVSSSAQPPAVQLTLDQLESLATTPGLEL</sequence>
<keyword evidence="1" id="KW-0812">Transmembrane</keyword>
<dbReference type="EMBL" id="FOAW01000009">
    <property type="protein sequence ID" value="SEL46705.1"/>
    <property type="molecule type" value="Genomic_DNA"/>
</dbReference>
<feature type="transmembrane region" description="Helical" evidence="1">
    <location>
        <begin position="12"/>
        <end position="29"/>
    </location>
</feature>
<keyword evidence="1" id="KW-0472">Membrane</keyword>
<keyword evidence="1" id="KW-1133">Transmembrane helix</keyword>
<reference evidence="3" key="1">
    <citation type="submission" date="2016-10" db="EMBL/GenBank/DDBJ databases">
        <authorList>
            <person name="Varghese N."/>
            <person name="Submissions S."/>
        </authorList>
    </citation>
    <scope>NUCLEOTIDE SEQUENCE [LARGE SCALE GENOMIC DNA]</scope>
    <source>
        <strain evidence="3">DSM 44675</strain>
    </source>
</reference>
<evidence type="ECO:0000313" key="3">
    <source>
        <dbReference type="Proteomes" id="UP000198677"/>
    </source>
</evidence>
<name>A0A1H7QGP2_9NOCA</name>
<gene>
    <name evidence="2" type="ORF">SAMN05444583_109151</name>
</gene>
<dbReference type="RefSeq" id="WP_143069446.1">
    <property type="nucleotide sequence ID" value="NZ_FOAW01000009.1"/>
</dbReference>
<dbReference type="AlphaFoldDB" id="A0A1H7QGP2"/>
<proteinExistence type="predicted"/>
<dbReference type="OrthoDB" id="4507762at2"/>
<keyword evidence="3" id="KW-1185">Reference proteome</keyword>
<dbReference type="Proteomes" id="UP000198677">
    <property type="component" value="Unassembled WGS sequence"/>
</dbReference>
<accession>A0A1H7QGP2</accession>
<organism evidence="2 3">
    <name type="scientific">Rhodococcus maanshanensis</name>
    <dbReference type="NCBI Taxonomy" id="183556"/>
    <lineage>
        <taxon>Bacteria</taxon>
        <taxon>Bacillati</taxon>
        <taxon>Actinomycetota</taxon>
        <taxon>Actinomycetes</taxon>
        <taxon>Mycobacteriales</taxon>
        <taxon>Nocardiaceae</taxon>
        <taxon>Rhodococcus</taxon>
    </lineage>
</organism>
<evidence type="ECO:0000313" key="2">
    <source>
        <dbReference type="EMBL" id="SEL46705.1"/>
    </source>
</evidence>
<protein>
    <submittedName>
        <fullName evidence="2">Uncharacterized protein</fullName>
    </submittedName>
</protein>